<organism evidence="5 6">
    <name type="scientific">Frankliniella occidentalis</name>
    <name type="common">Western flower thrips</name>
    <name type="synonym">Euthrips occidentalis</name>
    <dbReference type="NCBI Taxonomy" id="133901"/>
    <lineage>
        <taxon>Eukaryota</taxon>
        <taxon>Metazoa</taxon>
        <taxon>Ecdysozoa</taxon>
        <taxon>Arthropoda</taxon>
        <taxon>Hexapoda</taxon>
        <taxon>Insecta</taxon>
        <taxon>Pterygota</taxon>
        <taxon>Neoptera</taxon>
        <taxon>Paraneoptera</taxon>
        <taxon>Thysanoptera</taxon>
        <taxon>Terebrantia</taxon>
        <taxon>Thripoidea</taxon>
        <taxon>Thripidae</taxon>
        <taxon>Frankliniella</taxon>
    </lineage>
</organism>
<dbReference type="AlphaFoldDB" id="A0A9C6U1E6"/>
<evidence type="ECO:0000259" key="4">
    <source>
        <dbReference type="SMART" id="SM00479"/>
    </source>
</evidence>
<name>A0A9C6U1E6_FRAOC</name>
<dbReference type="SMART" id="SM00479">
    <property type="entry name" value="EXOIII"/>
    <property type="match status" value="1"/>
</dbReference>
<dbReference type="RefSeq" id="XP_052124360.1">
    <property type="nucleotide sequence ID" value="XM_052268400.1"/>
</dbReference>
<dbReference type="PANTHER" id="PTHR30231">
    <property type="entry name" value="DNA POLYMERASE III SUBUNIT EPSILON"/>
    <property type="match status" value="1"/>
</dbReference>
<sequence>MARKAPKSNRYITSESADFRLSAVVGKQNLVLFDLETSGLKGEILQIGAKCGSCTFSCYIKPKGPIPSDVTAITKLSTSGGQLHRGTHLVPTVSLQVAMQQFVHYLTLLQKMVYFCSHNLAFDGSKLHKALCECNFEDKFLAVVRGMSCSLKIIRNMRAKTEKNSIEVLTTSLGIEYVDGHDALSDTQMLALIIKKLDISDDLITSSTDAYNLIQKYKPDEILSHKCKQLLSDCKQNVSQENIPVGKEIVKKIISSNISVACLQKAYNFNTRVETVTLPARVIGTTVDKLY</sequence>
<dbReference type="CDD" id="cd06127">
    <property type="entry name" value="DEDDh"/>
    <property type="match status" value="1"/>
</dbReference>
<keyword evidence="5" id="KW-1185">Reference proteome</keyword>
<dbReference type="GO" id="GO:0003676">
    <property type="term" value="F:nucleic acid binding"/>
    <property type="evidence" value="ECO:0007669"/>
    <property type="project" value="InterPro"/>
</dbReference>
<keyword evidence="2" id="KW-0378">Hydrolase</keyword>
<accession>A0A9C6U1E6</accession>
<dbReference type="InterPro" id="IPR013520">
    <property type="entry name" value="Ribonucl_H"/>
</dbReference>
<evidence type="ECO:0000256" key="1">
    <source>
        <dbReference type="ARBA" id="ARBA00022722"/>
    </source>
</evidence>
<dbReference type="GeneID" id="127749608"/>
<dbReference type="InterPro" id="IPR036397">
    <property type="entry name" value="RNaseH_sf"/>
</dbReference>
<dbReference type="PANTHER" id="PTHR30231:SF4">
    <property type="entry name" value="PROTEIN NEN2"/>
    <property type="match status" value="1"/>
</dbReference>
<gene>
    <name evidence="6" type="primary">LOC127749608</name>
</gene>
<evidence type="ECO:0000313" key="5">
    <source>
        <dbReference type="Proteomes" id="UP000504606"/>
    </source>
</evidence>
<reference evidence="6" key="1">
    <citation type="submission" date="2025-08" db="UniProtKB">
        <authorList>
            <consortium name="RefSeq"/>
        </authorList>
    </citation>
    <scope>IDENTIFICATION</scope>
    <source>
        <tissue evidence="6">Whole organism</tissue>
    </source>
</reference>
<evidence type="ECO:0000256" key="3">
    <source>
        <dbReference type="ARBA" id="ARBA00022839"/>
    </source>
</evidence>
<dbReference type="GO" id="GO:0008408">
    <property type="term" value="F:3'-5' exonuclease activity"/>
    <property type="evidence" value="ECO:0007669"/>
    <property type="project" value="TreeGrafter"/>
</dbReference>
<feature type="domain" description="Exonuclease" evidence="4">
    <location>
        <begin position="29"/>
        <end position="203"/>
    </location>
</feature>
<dbReference type="OrthoDB" id="7692185at2759"/>
<dbReference type="KEGG" id="foc:127749608"/>
<dbReference type="SUPFAM" id="SSF53098">
    <property type="entry name" value="Ribonuclease H-like"/>
    <property type="match status" value="1"/>
</dbReference>
<proteinExistence type="predicted"/>
<keyword evidence="3" id="KW-0269">Exonuclease</keyword>
<evidence type="ECO:0000313" key="6">
    <source>
        <dbReference type="RefSeq" id="XP_052124360.1"/>
    </source>
</evidence>
<keyword evidence="1" id="KW-0540">Nuclease</keyword>
<dbReference type="InterPro" id="IPR012337">
    <property type="entry name" value="RNaseH-like_sf"/>
</dbReference>
<dbReference type="Gene3D" id="3.30.420.10">
    <property type="entry name" value="Ribonuclease H-like superfamily/Ribonuclease H"/>
    <property type="match status" value="1"/>
</dbReference>
<protein>
    <submittedName>
        <fullName evidence="6">Uncharacterized protein LOC127749608</fullName>
    </submittedName>
</protein>
<evidence type="ECO:0000256" key="2">
    <source>
        <dbReference type="ARBA" id="ARBA00022801"/>
    </source>
</evidence>
<dbReference type="Proteomes" id="UP000504606">
    <property type="component" value="Unplaced"/>
</dbReference>